<proteinExistence type="predicted"/>
<dbReference type="PANTHER" id="PTHR38790">
    <property type="entry name" value="2EXR DOMAIN-CONTAINING PROTEIN-RELATED"/>
    <property type="match status" value="1"/>
</dbReference>
<protein>
    <submittedName>
        <fullName evidence="3">Uncharacterized protein</fullName>
    </submittedName>
</protein>
<evidence type="ECO:0000259" key="1">
    <source>
        <dbReference type="Pfam" id="PF20150"/>
    </source>
</evidence>
<dbReference type="Pfam" id="PF24864">
    <property type="entry name" value="DUF7730"/>
    <property type="match status" value="1"/>
</dbReference>
<reference evidence="3" key="1">
    <citation type="submission" date="2020-01" db="EMBL/GenBank/DDBJ databases">
        <authorList>
            <consortium name="DOE Joint Genome Institute"/>
            <person name="Haridas S."/>
            <person name="Albert R."/>
            <person name="Binder M."/>
            <person name="Bloem J."/>
            <person name="Labutti K."/>
            <person name="Salamov A."/>
            <person name="Andreopoulos B."/>
            <person name="Baker S.E."/>
            <person name="Barry K."/>
            <person name="Bills G."/>
            <person name="Bluhm B.H."/>
            <person name="Cannon C."/>
            <person name="Castanera R."/>
            <person name="Culley D.E."/>
            <person name="Daum C."/>
            <person name="Ezra D."/>
            <person name="Gonzalez J.B."/>
            <person name="Henrissat B."/>
            <person name="Kuo A."/>
            <person name="Liang C."/>
            <person name="Lipzen A."/>
            <person name="Lutzoni F."/>
            <person name="Magnuson J."/>
            <person name="Mondo S."/>
            <person name="Nolan M."/>
            <person name="Ohm R."/>
            <person name="Pangilinan J."/>
            <person name="Park H.-J."/>
            <person name="Ramirez L."/>
            <person name="Alfaro M."/>
            <person name="Sun H."/>
            <person name="Tritt A."/>
            <person name="Yoshinaga Y."/>
            <person name="Zwiers L.-H."/>
            <person name="Turgeon B.G."/>
            <person name="Goodwin S.B."/>
            <person name="Spatafora J.W."/>
            <person name="Crous P.W."/>
            <person name="Grigoriev I.V."/>
        </authorList>
    </citation>
    <scope>NUCLEOTIDE SEQUENCE</scope>
    <source>
        <strain evidence="3">IPT5</strain>
    </source>
</reference>
<evidence type="ECO:0000313" key="4">
    <source>
        <dbReference type="Proteomes" id="UP000799423"/>
    </source>
</evidence>
<dbReference type="AlphaFoldDB" id="A0A6A7B5I4"/>
<gene>
    <name evidence="3" type="ORF">T440DRAFT_518050</name>
</gene>
<dbReference type="OrthoDB" id="3687946at2759"/>
<feature type="domain" description="2EXR" evidence="1">
    <location>
        <begin position="58"/>
        <end position="134"/>
    </location>
</feature>
<keyword evidence="4" id="KW-1185">Reference proteome</keyword>
<dbReference type="InterPro" id="IPR056632">
    <property type="entry name" value="DUF7730"/>
</dbReference>
<evidence type="ECO:0000259" key="2">
    <source>
        <dbReference type="Pfam" id="PF24864"/>
    </source>
</evidence>
<sequence length="423" mass="48704">MAPHRTVPEAPPTAHAVAGTRVAKAKRKDTVRRFENGLLNFEHIRITQENAKQSPLLRLPAELRNQIWELVLGGNICYVDRKPWSMHNRKRQSFRVTNVHSALLRICRQVYSETALLPFQLNEFCFYLDASIWFSGLHKYGQDNIRIIRVKIDDPYSPHSNEQLREMIQYISQGLKEVLIETSSNHGTQEECIGEGPSAFRQGHWLSDRESKARSKPVRRFRNGILDVERKCGKYAKITKQNAQVSLLRLPPELRNQIWQLALGGHVFNARYVNKTIEVTGRKESGTSPLPQGGGAYNLALLRTCRQIYAEAVLYPYQCNIFDVSTIQFTRIIRSFPNVGRKYMRNIQFSAYRIRFRLDSASPGHKIDRPPAAFSSALFPSLRRVVINNIMGPQFFDKAAQKLREKYTKKRKDLEVIIKRVGA</sequence>
<accession>A0A6A7B5I4</accession>
<dbReference type="InterPro" id="IPR045518">
    <property type="entry name" value="2EXR"/>
</dbReference>
<organism evidence="3 4">
    <name type="scientific">Plenodomus tracheiphilus IPT5</name>
    <dbReference type="NCBI Taxonomy" id="1408161"/>
    <lineage>
        <taxon>Eukaryota</taxon>
        <taxon>Fungi</taxon>
        <taxon>Dikarya</taxon>
        <taxon>Ascomycota</taxon>
        <taxon>Pezizomycotina</taxon>
        <taxon>Dothideomycetes</taxon>
        <taxon>Pleosporomycetidae</taxon>
        <taxon>Pleosporales</taxon>
        <taxon>Pleosporineae</taxon>
        <taxon>Leptosphaeriaceae</taxon>
        <taxon>Plenodomus</taxon>
    </lineage>
</organism>
<dbReference type="Proteomes" id="UP000799423">
    <property type="component" value="Unassembled WGS sequence"/>
</dbReference>
<name>A0A6A7B5I4_9PLEO</name>
<evidence type="ECO:0000313" key="3">
    <source>
        <dbReference type="EMBL" id="KAF2850756.1"/>
    </source>
</evidence>
<dbReference type="EMBL" id="MU006305">
    <property type="protein sequence ID" value="KAF2850756.1"/>
    <property type="molecule type" value="Genomic_DNA"/>
</dbReference>
<feature type="domain" description="DUF7730" evidence="2">
    <location>
        <begin position="242"/>
        <end position="337"/>
    </location>
</feature>
<dbReference type="Pfam" id="PF20150">
    <property type="entry name" value="2EXR"/>
    <property type="match status" value="1"/>
</dbReference>
<dbReference type="PANTHER" id="PTHR38790:SF4">
    <property type="entry name" value="2EXR DOMAIN-CONTAINING PROTEIN"/>
    <property type="match status" value="1"/>
</dbReference>